<evidence type="ECO:0000313" key="2">
    <source>
        <dbReference type="Proteomes" id="UP000886786"/>
    </source>
</evidence>
<reference evidence="1" key="1">
    <citation type="submission" date="2020-10" db="EMBL/GenBank/DDBJ databases">
        <authorList>
            <person name="Gilroy R."/>
        </authorList>
    </citation>
    <scope>NUCLEOTIDE SEQUENCE</scope>
    <source>
        <strain evidence="1">CHK147-3167</strain>
    </source>
</reference>
<proteinExistence type="predicted"/>
<name>A0A9D0ZQS5_9FIRM</name>
<dbReference type="Proteomes" id="UP000886786">
    <property type="component" value="Unassembled WGS sequence"/>
</dbReference>
<protein>
    <submittedName>
        <fullName evidence="1">Uncharacterized protein</fullName>
    </submittedName>
</protein>
<dbReference type="AlphaFoldDB" id="A0A9D0ZQS5"/>
<reference evidence="1" key="2">
    <citation type="journal article" date="2021" name="PeerJ">
        <title>Extensive microbial diversity within the chicken gut microbiome revealed by metagenomics and culture.</title>
        <authorList>
            <person name="Gilroy R."/>
            <person name="Ravi A."/>
            <person name="Getino M."/>
            <person name="Pursley I."/>
            <person name="Horton D.L."/>
            <person name="Alikhan N.F."/>
            <person name="Baker D."/>
            <person name="Gharbi K."/>
            <person name="Hall N."/>
            <person name="Watson M."/>
            <person name="Adriaenssens E.M."/>
            <person name="Foster-Nyarko E."/>
            <person name="Jarju S."/>
            <person name="Secka A."/>
            <person name="Antonio M."/>
            <person name="Oren A."/>
            <person name="Chaudhuri R.R."/>
            <person name="La Ragione R."/>
            <person name="Hildebrand F."/>
            <person name="Pallen M.J."/>
        </authorList>
    </citation>
    <scope>NUCLEOTIDE SEQUENCE</scope>
    <source>
        <strain evidence="1">CHK147-3167</strain>
    </source>
</reference>
<gene>
    <name evidence="1" type="ORF">IAB27_04195</name>
</gene>
<evidence type="ECO:0000313" key="1">
    <source>
        <dbReference type="EMBL" id="HIQ90806.1"/>
    </source>
</evidence>
<dbReference type="EMBL" id="DVFV01000074">
    <property type="protein sequence ID" value="HIQ90806.1"/>
    <property type="molecule type" value="Genomic_DNA"/>
</dbReference>
<organism evidence="1 2">
    <name type="scientific">Candidatus Coprosoma intestinipullorum</name>
    <dbReference type="NCBI Taxonomy" id="2840752"/>
    <lineage>
        <taxon>Bacteria</taxon>
        <taxon>Bacillati</taxon>
        <taxon>Bacillota</taxon>
        <taxon>Bacillota incertae sedis</taxon>
        <taxon>Candidatus Coprosoma</taxon>
    </lineage>
</organism>
<comment type="caution">
    <text evidence="1">The sequence shown here is derived from an EMBL/GenBank/DDBJ whole genome shotgun (WGS) entry which is preliminary data.</text>
</comment>
<accession>A0A9D0ZQS5</accession>
<sequence>MGYLTKSKRFENNEFTINLGDDDFTFSLGNLETNIKLDERETMIFRSAAEIGSVITLDKNVLKSGGYQVDLKNETKEEKDKWQKALTNLENKKLIKKVDNKTYEVTKKGKEYYLSHLK</sequence>